<proteinExistence type="predicted"/>
<accession>A0A2M8LDG6</accession>
<gene>
    <name evidence="2" type="ORF">COV04_04570</name>
</gene>
<organism evidence="2 3">
    <name type="scientific">Candidatus Uhrbacteria bacterium CG10_big_fil_rev_8_21_14_0_10_48_11</name>
    <dbReference type="NCBI Taxonomy" id="1975037"/>
    <lineage>
        <taxon>Bacteria</taxon>
        <taxon>Candidatus Uhriibacteriota</taxon>
    </lineage>
</organism>
<keyword evidence="1" id="KW-1133">Transmembrane helix</keyword>
<dbReference type="EMBL" id="PFET01000015">
    <property type="protein sequence ID" value="PJE75484.1"/>
    <property type="molecule type" value="Genomic_DNA"/>
</dbReference>
<keyword evidence="1" id="KW-0472">Membrane</keyword>
<protein>
    <submittedName>
        <fullName evidence="2">Uncharacterized protein</fullName>
    </submittedName>
</protein>
<feature type="transmembrane region" description="Helical" evidence="1">
    <location>
        <begin position="41"/>
        <end position="59"/>
    </location>
</feature>
<comment type="caution">
    <text evidence="2">The sequence shown here is derived from an EMBL/GenBank/DDBJ whole genome shotgun (WGS) entry which is preliminary data.</text>
</comment>
<keyword evidence="1" id="KW-0812">Transmembrane</keyword>
<sequence>MAEKAAMKRKIVKKTKKPAAAKKAKVVSVPVSDPPPLLSPLFGYTALIVVGAVMLGVLWRTIAQQPALDSSVPDISTQTTYASPSEGYAFSYPILWRVSEFTTAGQTDEGKPLHSLVVSNGVHRIVIYTESTVSSETLIPSAPTRETVGALSAERYHDYDPATGGPLDRVVIKRPDGRYNEIRGYGPVFERVLQSFHFAESALGE</sequence>
<reference evidence="2 3" key="1">
    <citation type="submission" date="2017-09" db="EMBL/GenBank/DDBJ databases">
        <title>Depth-based differentiation of microbial function through sediment-hosted aquifers and enrichment of novel symbionts in the deep terrestrial subsurface.</title>
        <authorList>
            <person name="Probst A.J."/>
            <person name="Ladd B."/>
            <person name="Jarett J.K."/>
            <person name="Geller-Mcgrath D.E."/>
            <person name="Sieber C.M."/>
            <person name="Emerson J.B."/>
            <person name="Anantharaman K."/>
            <person name="Thomas B.C."/>
            <person name="Malmstrom R."/>
            <person name="Stieglmeier M."/>
            <person name="Klingl A."/>
            <person name="Woyke T."/>
            <person name="Ryan C.M."/>
            <person name="Banfield J.F."/>
        </authorList>
    </citation>
    <scope>NUCLEOTIDE SEQUENCE [LARGE SCALE GENOMIC DNA]</scope>
    <source>
        <strain evidence="2">CG10_big_fil_rev_8_21_14_0_10_48_11</strain>
    </source>
</reference>
<evidence type="ECO:0000313" key="3">
    <source>
        <dbReference type="Proteomes" id="UP000231152"/>
    </source>
</evidence>
<name>A0A2M8LDG6_9BACT</name>
<dbReference type="AlphaFoldDB" id="A0A2M8LDG6"/>
<dbReference type="Proteomes" id="UP000231152">
    <property type="component" value="Unassembled WGS sequence"/>
</dbReference>
<evidence type="ECO:0000313" key="2">
    <source>
        <dbReference type="EMBL" id="PJE75484.1"/>
    </source>
</evidence>
<evidence type="ECO:0000256" key="1">
    <source>
        <dbReference type="SAM" id="Phobius"/>
    </source>
</evidence>